<dbReference type="PANTHER" id="PTHR42850">
    <property type="entry name" value="METALLOPHOSPHOESTERASE"/>
    <property type="match status" value="1"/>
</dbReference>
<dbReference type="InterPro" id="IPR050126">
    <property type="entry name" value="Ap4A_hydrolase"/>
</dbReference>
<dbReference type="CDD" id="cd00144">
    <property type="entry name" value="MPP_PPP_family"/>
    <property type="match status" value="1"/>
</dbReference>
<evidence type="ECO:0000259" key="1">
    <source>
        <dbReference type="Pfam" id="PF00149"/>
    </source>
</evidence>
<reference evidence="2 3" key="1">
    <citation type="submission" date="2021-06" db="EMBL/GenBank/DDBJ databases">
        <title>Sphingomonas sp. XMGL2, whole genome shotgun sequencing project.</title>
        <authorList>
            <person name="Zhao G."/>
            <person name="Shen L."/>
        </authorList>
    </citation>
    <scope>NUCLEOTIDE SEQUENCE [LARGE SCALE GENOMIC DNA]</scope>
    <source>
        <strain evidence="2 3">XMGL2</strain>
    </source>
</reference>
<keyword evidence="3" id="KW-1185">Reference proteome</keyword>
<accession>A0ABS6BHP4</accession>
<feature type="domain" description="Calcineurin-like phosphoesterase" evidence="1">
    <location>
        <begin position="28"/>
        <end position="219"/>
    </location>
</feature>
<dbReference type="InterPro" id="IPR004843">
    <property type="entry name" value="Calcineurin-like_PHP"/>
</dbReference>
<evidence type="ECO:0000313" key="2">
    <source>
        <dbReference type="EMBL" id="MBU3077337.1"/>
    </source>
</evidence>
<dbReference type="EMBL" id="JAHKRT010000002">
    <property type="protein sequence ID" value="MBU3077337.1"/>
    <property type="molecule type" value="Genomic_DNA"/>
</dbReference>
<protein>
    <submittedName>
        <fullName evidence="2">Serine/threonine protein phosphatase</fullName>
    </submittedName>
</protein>
<dbReference type="Proteomes" id="UP000776276">
    <property type="component" value="Unassembled WGS sequence"/>
</dbReference>
<dbReference type="Pfam" id="PF00149">
    <property type="entry name" value="Metallophos"/>
    <property type="match status" value="1"/>
</dbReference>
<organism evidence="2 3">
    <name type="scientific">Sphingomonas quercus</name>
    <dbReference type="NCBI Taxonomy" id="2842451"/>
    <lineage>
        <taxon>Bacteria</taxon>
        <taxon>Pseudomonadati</taxon>
        <taxon>Pseudomonadota</taxon>
        <taxon>Alphaproteobacteria</taxon>
        <taxon>Sphingomonadales</taxon>
        <taxon>Sphingomonadaceae</taxon>
        <taxon>Sphingomonas</taxon>
    </lineage>
</organism>
<proteinExistence type="predicted"/>
<name>A0ABS6BHP4_9SPHN</name>
<sequence length="264" mass="29288">MAAWGGLLVPTDRQASRAPVGSVDGRLIYAVGDVHGCYDELRNLLEKIAADARERSAGRPVSLIFCGDYIDRGPASREVVDALWWLTRHGPFDLHCLKGNHEQGLLDYLDNPAEAAGWMQFGGLETLRSYGVAAPELYDDPDEHCRARDDLLESMPAAHLKFFESLELMVGIGDYVFVHAGVRPGVPLEKQAARDLLWIRQEWIENERPAERIVIHGHSWIDHEPDVCPHRIGIDTGAYETGVLSAVRIEDGQIGFLSARASGR</sequence>
<comment type="caution">
    <text evidence="2">The sequence shown here is derived from an EMBL/GenBank/DDBJ whole genome shotgun (WGS) entry which is preliminary data.</text>
</comment>
<dbReference type="PANTHER" id="PTHR42850:SF4">
    <property type="entry name" value="ZINC-DEPENDENT ENDOPOLYPHOSPHATASE"/>
    <property type="match status" value="1"/>
</dbReference>
<evidence type="ECO:0000313" key="3">
    <source>
        <dbReference type="Proteomes" id="UP000776276"/>
    </source>
</evidence>
<gene>
    <name evidence="2" type="ORF">KOF26_05600</name>
</gene>